<gene>
    <name evidence="1" type="ORF">ACH4F9_07305</name>
</gene>
<reference evidence="1 2" key="1">
    <citation type="submission" date="2024-10" db="EMBL/GenBank/DDBJ databases">
        <title>The Natural Products Discovery Center: Release of the First 8490 Sequenced Strains for Exploring Actinobacteria Biosynthetic Diversity.</title>
        <authorList>
            <person name="Kalkreuter E."/>
            <person name="Kautsar S.A."/>
            <person name="Yang D."/>
            <person name="Bader C.D."/>
            <person name="Teijaro C.N."/>
            <person name="Fluegel L."/>
            <person name="Davis C.M."/>
            <person name="Simpson J.R."/>
            <person name="Lauterbach L."/>
            <person name="Steele A.D."/>
            <person name="Gui C."/>
            <person name="Meng S."/>
            <person name="Li G."/>
            <person name="Viehrig K."/>
            <person name="Ye F."/>
            <person name="Su P."/>
            <person name="Kiefer A.F."/>
            <person name="Nichols A."/>
            <person name="Cepeda A.J."/>
            <person name="Yan W."/>
            <person name="Fan B."/>
            <person name="Jiang Y."/>
            <person name="Adhikari A."/>
            <person name="Zheng C.-J."/>
            <person name="Schuster L."/>
            <person name="Cowan T.M."/>
            <person name="Smanski M.J."/>
            <person name="Chevrette M.G."/>
            <person name="De Carvalho L.P.S."/>
            <person name="Shen B."/>
        </authorList>
    </citation>
    <scope>NUCLEOTIDE SEQUENCE [LARGE SCALE GENOMIC DNA]</scope>
    <source>
        <strain evidence="1 2">NPDC017990</strain>
    </source>
</reference>
<accession>A0ABW7QIK5</accession>
<organism evidence="1 2">
    <name type="scientific">Streptomyces longisporoflavus</name>
    <dbReference type="NCBI Taxonomy" id="28044"/>
    <lineage>
        <taxon>Bacteria</taxon>
        <taxon>Bacillati</taxon>
        <taxon>Actinomycetota</taxon>
        <taxon>Actinomycetes</taxon>
        <taxon>Kitasatosporales</taxon>
        <taxon>Streptomycetaceae</taxon>
        <taxon>Streptomyces</taxon>
    </lineage>
</organism>
<evidence type="ECO:0008006" key="3">
    <source>
        <dbReference type="Google" id="ProtNLM"/>
    </source>
</evidence>
<evidence type="ECO:0000313" key="1">
    <source>
        <dbReference type="EMBL" id="MFH8544798.1"/>
    </source>
</evidence>
<protein>
    <recommendedName>
        <fullName evidence="3">HNH endonuclease</fullName>
    </recommendedName>
</protein>
<name>A0ABW7QIK5_9ACTN</name>
<comment type="caution">
    <text evidence="1">The sequence shown here is derived from an EMBL/GenBank/DDBJ whole genome shotgun (WGS) entry which is preliminary data.</text>
</comment>
<sequence length="70" mass="8360">MADARNRYCRNCGRGYHRFRELTPDEREYAVKIVDEADVDEFRRCTNGSCVRVQHYFNARSGFNLPEELR</sequence>
<keyword evidence="2" id="KW-1185">Reference proteome</keyword>
<proteinExistence type="predicted"/>
<dbReference type="Proteomes" id="UP001610818">
    <property type="component" value="Unassembled WGS sequence"/>
</dbReference>
<evidence type="ECO:0000313" key="2">
    <source>
        <dbReference type="Proteomes" id="UP001610818"/>
    </source>
</evidence>
<dbReference type="EMBL" id="JBIRGQ010000001">
    <property type="protein sequence ID" value="MFH8544798.1"/>
    <property type="molecule type" value="Genomic_DNA"/>
</dbReference>
<dbReference type="RefSeq" id="WP_397708954.1">
    <property type="nucleotide sequence ID" value="NZ_JBIRGN010000001.1"/>
</dbReference>